<organism evidence="4 5">
    <name type="scientific">Cladophialophora immunda</name>
    <dbReference type="NCBI Taxonomy" id="569365"/>
    <lineage>
        <taxon>Eukaryota</taxon>
        <taxon>Fungi</taxon>
        <taxon>Dikarya</taxon>
        <taxon>Ascomycota</taxon>
        <taxon>Pezizomycotina</taxon>
        <taxon>Eurotiomycetes</taxon>
        <taxon>Chaetothyriomycetidae</taxon>
        <taxon>Chaetothyriales</taxon>
        <taxon>Herpotrichiellaceae</taxon>
        <taxon>Cladophialophora</taxon>
    </lineage>
</organism>
<dbReference type="InterPro" id="IPR029060">
    <property type="entry name" value="PIN-like_dom_sf"/>
</dbReference>
<dbReference type="PANTHER" id="PTHR15665">
    <property type="entry name" value="ASTEROID PROTEIN"/>
    <property type="match status" value="1"/>
</dbReference>
<feature type="region of interest" description="Disordered" evidence="2">
    <location>
        <begin position="595"/>
        <end position="653"/>
    </location>
</feature>
<dbReference type="Proteomes" id="UP000054466">
    <property type="component" value="Unassembled WGS sequence"/>
</dbReference>
<feature type="compositionally biased region" description="Basic residues" evidence="2">
    <location>
        <begin position="621"/>
        <end position="631"/>
    </location>
</feature>
<dbReference type="RefSeq" id="XP_016252413.1">
    <property type="nucleotide sequence ID" value="XM_016390511.1"/>
</dbReference>
<evidence type="ECO:0000256" key="2">
    <source>
        <dbReference type="SAM" id="MobiDB-lite"/>
    </source>
</evidence>
<dbReference type="Gene3D" id="3.40.50.1010">
    <property type="entry name" value="5'-nuclease"/>
    <property type="match status" value="1"/>
</dbReference>
<reference evidence="4 5" key="1">
    <citation type="submission" date="2015-01" db="EMBL/GenBank/DDBJ databases">
        <title>The Genome Sequence of Cladophialophora immunda CBS83496.</title>
        <authorList>
            <consortium name="The Broad Institute Genomics Platform"/>
            <person name="Cuomo C."/>
            <person name="de Hoog S."/>
            <person name="Gorbushina A."/>
            <person name="Stielow B."/>
            <person name="Teixiera M."/>
            <person name="Abouelleil A."/>
            <person name="Chapman S.B."/>
            <person name="Priest M."/>
            <person name="Young S.K."/>
            <person name="Wortman J."/>
            <person name="Nusbaum C."/>
            <person name="Birren B."/>
        </authorList>
    </citation>
    <scope>NUCLEOTIDE SEQUENCE [LARGE SCALE GENOMIC DNA]</scope>
    <source>
        <strain evidence="4 5">CBS 83496</strain>
    </source>
</reference>
<dbReference type="InterPro" id="IPR026832">
    <property type="entry name" value="Asteroid"/>
</dbReference>
<keyword evidence="5" id="KW-1185">Reference proteome</keyword>
<dbReference type="SUPFAM" id="SSF88723">
    <property type="entry name" value="PIN domain-like"/>
    <property type="match status" value="1"/>
</dbReference>
<dbReference type="PANTHER" id="PTHR15665:SF1">
    <property type="entry name" value="PROTEIN ASTEROID HOMOLOG 1"/>
    <property type="match status" value="1"/>
</dbReference>
<dbReference type="STRING" id="569365.A0A0D2B3K9"/>
<evidence type="ECO:0000256" key="1">
    <source>
        <dbReference type="ARBA" id="ARBA00007398"/>
    </source>
</evidence>
<protein>
    <recommendedName>
        <fullName evidence="3">Asteroid domain-containing protein</fullName>
    </recommendedName>
</protein>
<name>A0A0D2B3K9_9EURO</name>
<accession>A0A0D2B3K9</accession>
<dbReference type="EMBL" id="KN847041">
    <property type="protein sequence ID" value="KIW32197.1"/>
    <property type="molecule type" value="Genomic_DNA"/>
</dbReference>
<feature type="domain" description="Asteroid" evidence="3">
    <location>
        <begin position="162"/>
        <end position="397"/>
    </location>
</feature>
<sequence>MGIPRLSQDLSPYADHVVLGSSPQSSSLPLEATIVRDLIIDGPSLVYWVYNKLVAHQRLSSLTSATLPPTYLEINRMLHRLLDDFQAHGISIQHIFFDGGLPVSKRNVRLERMEKLRQQLETYRKLYPEFPPVAALPDHREWERILWDTPVLSTRKSTLPAPPLMVASAIESLKTTVWKDRVHVVPGEADAFCALAAQRSTPVVAILTNDSDLAVHDLGANGRVVLLHSIEIKHKGPHRESYISAMSLDPKLIASRLKVSSLLGFGFERSLDSGASFAVIQERARDSSRLERLQNEYMLFAEPFTPTLPPTANPLFSLENIDPRTAEIVSNPADPPHIYLTPLLEDPQRDSSWSYGAKIRQIAYSLLLKTSPGLVARRWPHVVECARKGQRITSVSVPCLQVSEITEQAEGLLQVLDAYISPCEEYPSVPNWSTLLAWHSLAVDVVQQEKSSLGKPPPTSQQILQLLGLGSTALFSPRAPRRVTWDDIHLLANLHAVLYSVRMLAQITEYIIRHPNACSDDTAIHELAHRDAISKLVNKIHARLSTSPPIQRLFLDIPHLRAQLSNMDLEKQNLAIASFKRLLNPNLGVDRVEEHEASDGATTGEPGSIPGEWVTTTSSSKTKRKRKRKRQGGSETAAVRSTNGFDVLSEEPG</sequence>
<gene>
    <name evidence="4" type="ORF">PV07_03756</name>
</gene>
<dbReference type="OrthoDB" id="5297549at2759"/>
<dbReference type="CDD" id="cd18675">
    <property type="entry name" value="PIN_SpAst1-like"/>
    <property type="match status" value="1"/>
</dbReference>
<comment type="similarity">
    <text evidence="1">Belongs to the asteroid family.</text>
</comment>
<dbReference type="VEuPathDB" id="FungiDB:PV07_03756"/>
<proteinExistence type="inferred from homology"/>
<evidence type="ECO:0000313" key="4">
    <source>
        <dbReference type="EMBL" id="KIW32197.1"/>
    </source>
</evidence>
<dbReference type="GeneID" id="27342950"/>
<dbReference type="HOGENOM" id="CLU_016461_1_0_1"/>
<dbReference type="AlphaFoldDB" id="A0A0D2B3K9"/>
<dbReference type="Pfam" id="PF12813">
    <property type="entry name" value="XPG_I_2"/>
    <property type="match status" value="1"/>
</dbReference>
<dbReference type="InterPro" id="IPR039436">
    <property type="entry name" value="Asteroid_dom"/>
</dbReference>
<evidence type="ECO:0000313" key="5">
    <source>
        <dbReference type="Proteomes" id="UP000054466"/>
    </source>
</evidence>
<evidence type="ECO:0000259" key="3">
    <source>
        <dbReference type="Pfam" id="PF12813"/>
    </source>
</evidence>